<dbReference type="InterPro" id="IPR000835">
    <property type="entry name" value="HTH_MarR-typ"/>
</dbReference>
<dbReference type="PROSITE" id="PS50995">
    <property type="entry name" value="HTH_MARR_2"/>
    <property type="match status" value="1"/>
</dbReference>
<keyword evidence="2" id="KW-0238">DNA-binding</keyword>
<keyword evidence="3" id="KW-0804">Transcription</keyword>
<name>A0A7X0SSV7_9BACL</name>
<dbReference type="PANTHER" id="PTHR42756:SF1">
    <property type="entry name" value="TRANSCRIPTIONAL REPRESSOR OF EMRAB OPERON"/>
    <property type="match status" value="1"/>
</dbReference>
<keyword evidence="1" id="KW-0805">Transcription regulation</keyword>
<dbReference type="PRINTS" id="PR00598">
    <property type="entry name" value="HTHMARR"/>
</dbReference>
<dbReference type="Proteomes" id="UP000564644">
    <property type="component" value="Unassembled WGS sequence"/>
</dbReference>
<sequence>MEFSLQDSISYWIKRIYQETGQLYNQKLAKYGLSTSQVGVLAILWNSGDGLTQKELHEKLRIRPASLTNVLDLLVAGGWVVRRQDAQDARVKRIYLTDSGKAQESVCADILAEIERRTRKDLAPEETAMMLMWLKKVERVFREEE</sequence>
<evidence type="ECO:0000259" key="4">
    <source>
        <dbReference type="PROSITE" id="PS50995"/>
    </source>
</evidence>
<comment type="caution">
    <text evidence="5">The sequence shown here is derived from an EMBL/GenBank/DDBJ whole genome shotgun (WGS) entry which is preliminary data.</text>
</comment>
<dbReference type="SMART" id="SM00347">
    <property type="entry name" value="HTH_MARR"/>
    <property type="match status" value="1"/>
</dbReference>
<feature type="domain" description="HTH marR-type" evidence="4">
    <location>
        <begin position="6"/>
        <end position="139"/>
    </location>
</feature>
<evidence type="ECO:0000313" key="5">
    <source>
        <dbReference type="EMBL" id="MBB6733263.1"/>
    </source>
</evidence>
<evidence type="ECO:0000256" key="2">
    <source>
        <dbReference type="ARBA" id="ARBA00023125"/>
    </source>
</evidence>
<dbReference type="EMBL" id="JACJVO010000025">
    <property type="protein sequence ID" value="MBB6733263.1"/>
    <property type="molecule type" value="Genomic_DNA"/>
</dbReference>
<dbReference type="GO" id="GO:0003700">
    <property type="term" value="F:DNA-binding transcription factor activity"/>
    <property type="evidence" value="ECO:0007669"/>
    <property type="project" value="InterPro"/>
</dbReference>
<protein>
    <submittedName>
        <fullName evidence="5">MarR family transcriptional regulator</fullName>
    </submittedName>
</protein>
<dbReference type="AlphaFoldDB" id="A0A7X0SSV7"/>
<evidence type="ECO:0000256" key="1">
    <source>
        <dbReference type="ARBA" id="ARBA00023015"/>
    </source>
</evidence>
<evidence type="ECO:0000313" key="6">
    <source>
        <dbReference type="Proteomes" id="UP000564644"/>
    </source>
</evidence>
<dbReference type="RefSeq" id="WP_185130930.1">
    <property type="nucleotide sequence ID" value="NZ_JACJVO010000025.1"/>
</dbReference>
<keyword evidence="6" id="KW-1185">Reference proteome</keyword>
<organism evidence="5 6">
    <name type="scientific">Cohnella zeiphila</name>
    <dbReference type="NCBI Taxonomy" id="2761120"/>
    <lineage>
        <taxon>Bacteria</taxon>
        <taxon>Bacillati</taxon>
        <taxon>Bacillota</taxon>
        <taxon>Bacilli</taxon>
        <taxon>Bacillales</taxon>
        <taxon>Paenibacillaceae</taxon>
        <taxon>Cohnella</taxon>
    </lineage>
</organism>
<dbReference type="GO" id="GO:0003677">
    <property type="term" value="F:DNA binding"/>
    <property type="evidence" value="ECO:0007669"/>
    <property type="project" value="UniProtKB-KW"/>
</dbReference>
<dbReference type="InterPro" id="IPR036390">
    <property type="entry name" value="WH_DNA-bd_sf"/>
</dbReference>
<accession>A0A7X0SSV7</accession>
<proteinExistence type="predicted"/>
<dbReference type="InterPro" id="IPR036388">
    <property type="entry name" value="WH-like_DNA-bd_sf"/>
</dbReference>
<evidence type="ECO:0000256" key="3">
    <source>
        <dbReference type="ARBA" id="ARBA00023163"/>
    </source>
</evidence>
<dbReference type="PANTHER" id="PTHR42756">
    <property type="entry name" value="TRANSCRIPTIONAL REGULATOR, MARR"/>
    <property type="match status" value="1"/>
</dbReference>
<dbReference type="SUPFAM" id="SSF46785">
    <property type="entry name" value="Winged helix' DNA-binding domain"/>
    <property type="match status" value="1"/>
</dbReference>
<dbReference type="Pfam" id="PF01047">
    <property type="entry name" value="MarR"/>
    <property type="match status" value="1"/>
</dbReference>
<gene>
    <name evidence="5" type="ORF">H7C18_20280</name>
</gene>
<reference evidence="5 6" key="1">
    <citation type="submission" date="2020-08" db="EMBL/GenBank/DDBJ databases">
        <title>Cohnella phylogeny.</title>
        <authorList>
            <person name="Dunlap C."/>
        </authorList>
    </citation>
    <scope>NUCLEOTIDE SEQUENCE [LARGE SCALE GENOMIC DNA]</scope>
    <source>
        <strain evidence="5 6">CBP 2801</strain>
    </source>
</reference>
<dbReference type="Gene3D" id="1.10.10.10">
    <property type="entry name" value="Winged helix-like DNA-binding domain superfamily/Winged helix DNA-binding domain"/>
    <property type="match status" value="1"/>
</dbReference>